<gene>
    <name evidence="1" type="ORF">NSMM_310004</name>
</gene>
<evidence type="ECO:0000313" key="1">
    <source>
        <dbReference type="EMBL" id="SCZ84922.1"/>
    </source>
</evidence>
<dbReference type="AlphaFoldDB" id="A0A1G5SCQ0"/>
<reference evidence="1 2" key="1">
    <citation type="submission" date="2016-10" db="EMBL/GenBank/DDBJ databases">
        <authorList>
            <person name="de Groot N.N."/>
        </authorList>
    </citation>
    <scope>NUCLEOTIDE SEQUENCE [LARGE SCALE GENOMIC DNA]</scope>
    <source>
        <strain evidence="1">1</strain>
    </source>
</reference>
<accession>A0A1G5SCQ0</accession>
<organism evidence="1 2">
    <name type="scientific">Nitrosomonas mobilis</name>
    <dbReference type="NCBI Taxonomy" id="51642"/>
    <lineage>
        <taxon>Bacteria</taxon>
        <taxon>Pseudomonadati</taxon>
        <taxon>Pseudomonadota</taxon>
        <taxon>Betaproteobacteria</taxon>
        <taxon>Nitrosomonadales</taxon>
        <taxon>Nitrosomonadaceae</taxon>
        <taxon>Nitrosomonas</taxon>
    </lineage>
</organism>
<keyword evidence="2" id="KW-1185">Reference proteome</keyword>
<sequence length="54" mass="6191">MFDGYNLPSHLIAANTHKKIQLHYLLFTSLNVKFHLRIQARIQFRSATPIGGLV</sequence>
<evidence type="ECO:0000313" key="2">
    <source>
        <dbReference type="Proteomes" id="UP000198729"/>
    </source>
</evidence>
<protein>
    <submittedName>
        <fullName evidence="1">Uncharacterized protein</fullName>
    </submittedName>
</protein>
<proteinExistence type="predicted"/>
<dbReference type="Proteomes" id="UP000198729">
    <property type="component" value="Unassembled WGS sequence"/>
</dbReference>
<name>A0A1G5SCQ0_9PROT</name>
<dbReference type="EMBL" id="FMWO01000038">
    <property type="protein sequence ID" value="SCZ84922.1"/>
    <property type="molecule type" value="Genomic_DNA"/>
</dbReference>